<feature type="domain" description="Glycosyltransferase 2-like" evidence="1">
    <location>
        <begin position="10"/>
        <end position="166"/>
    </location>
</feature>
<sequence>MDADMTPKVSVLMPAYNAEKYLRESVLSILKQTFTDFELIIINDGSTDQTLSVAKSFTDPRIKIIDNKQNSGLVAVRNQAIKAAQGKYIAWLDSDDIALPKRLEKQVVFMDRHPDQGLLGTAVALIDESGKRTGVRWKNKTPAEEMLVVMLFHNCFTQSSVMIRKSAIPQDGYREGFAPAEDYDLWIRIAENWKCSNLPEILTEYRKYAGSVSGSNTPKGQVSIEKVVRNELEKFGINPTEEEYRIHRTSYGYSGTDMLEFLKRRESWLTHLISVNAERKKIDPVLFEKIISDRWLISCASNARRGLSVWKYCWHSPLAKHIGWKKNWDEIWIFMVKMLLKKDSLR</sequence>
<dbReference type="CDD" id="cd00761">
    <property type="entry name" value="Glyco_tranf_GTA_type"/>
    <property type="match status" value="1"/>
</dbReference>
<dbReference type="GO" id="GO:0016758">
    <property type="term" value="F:hexosyltransferase activity"/>
    <property type="evidence" value="ECO:0007669"/>
    <property type="project" value="UniProtKB-ARBA"/>
</dbReference>
<reference evidence="2 3" key="1">
    <citation type="journal article" date="2016" name="Nat. Commun.">
        <title>Thousands of microbial genomes shed light on interconnected biogeochemical processes in an aquifer system.</title>
        <authorList>
            <person name="Anantharaman K."/>
            <person name="Brown C.T."/>
            <person name="Hug L.A."/>
            <person name="Sharon I."/>
            <person name="Castelle C.J."/>
            <person name="Probst A.J."/>
            <person name="Thomas B.C."/>
            <person name="Singh A."/>
            <person name="Wilkins M.J."/>
            <person name="Karaoz U."/>
            <person name="Brodie E.L."/>
            <person name="Williams K.H."/>
            <person name="Hubbard S.S."/>
            <person name="Banfield J.F."/>
        </authorList>
    </citation>
    <scope>NUCLEOTIDE SEQUENCE [LARGE SCALE GENOMIC DNA]</scope>
</reference>
<dbReference type="Proteomes" id="UP000178873">
    <property type="component" value="Unassembled WGS sequence"/>
</dbReference>
<protein>
    <recommendedName>
        <fullName evidence="1">Glycosyltransferase 2-like domain-containing protein</fullName>
    </recommendedName>
</protein>
<dbReference type="EMBL" id="MHRF01000005">
    <property type="protein sequence ID" value="OHA18448.1"/>
    <property type="molecule type" value="Genomic_DNA"/>
</dbReference>
<evidence type="ECO:0000313" key="2">
    <source>
        <dbReference type="EMBL" id="OHA18448.1"/>
    </source>
</evidence>
<accession>A0A1G2M3J3</accession>
<dbReference type="Gene3D" id="3.90.550.10">
    <property type="entry name" value="Spore Coat Polysaccharide Biosynthesis Protein SpsA, Chain A"/>
    <property type="match status" value="1"/>
</dbReference>
<proteinExistence type="predicted"/>
<name>A0A1G2M3J3_9BACT</name>
<dbReference type="InterPro" id="IPR029044">
    <property type="entry name" value="Nucleotide-diphossugar_trans"/>
</dbReference>
<comment type="caution">
    <text evidence="2">The sequence shown here is derived from an EMBL/GenBank/DDBJ whole genome shotgun (WGS) entry which is preliminary data.</text>
</comment>
<dbReference type="STRING" id="1802301.A2664_00700"/>
<evidence type="ECO:0000259" key="1">
    <source>
        <dbReference type="Pfam" id="PF00535"/>
    </source>
</evidence>
<organism evidence="2 3">
    <name type="scientific">Candidatus Taylorbacteria bacterium RIFCSPHIGHO2_01_FULL_46_22b</name>
    <dbReference type="NCBI Taxonomy" id="1802301"/>
    <lineage>
        <taxon>Bacteria</taxon>
        <taxon>Candidatus Tayloriibacteriota</taxon>
    </lineage>
</organism>
<dbReference type="SUPFAM" id="SSF53448">
    <property type="entry name" value="Nucleotide-diphospho-sugar transferases"/>
    <property type="match status" value="1"/>
</dbReference>
<dbReference type="AlphaFoldDB" id="A0A1G2M3J3"/>
<evidence type="ECO:0000313" key="3">
    <source>
        <dbReference type="Proteomes" id="UP000178873"/>
    </source>
</evidence>
<dbReference type="InterPro" id="IPR001173">
    <property type="entry name" value="Glyco_trans_2-like"/>
</dbReference>
<dbReference type="PANTHER" id="PTHR22916:SF3">
    <property type="entry name" value="UDP-GLCNAC:BETAGAL BETA-1,3-N-ACETYLGLUCOSAMINYLTRANSFERASE-LIKE PROTEIN 1"/>
    <property type="match status" value="1"/>
</dbReference>
<dbReference type="PANTHER" id="PTHR22916">
    <property type="entry name" value="GLYCOSYLTRANSFERASE"/>
    <property type="match status" value="1"/>
</dbReference>
<dbReference type="Pfam" id="PF00535">
    <property type="entry name" value="Glycos_transf_2"/>
    <property type="match status" value="1"/>
</dbReference>
<gene>
    <name evidence="2" type="ORF">A2664_00700</name>
</gene>